<organism evidence="1 2">
    <name type="scientific">Citrus sinensis</name>
    <name type="common">Sweet orange</name>
    <name type="synonym">Citrus aurantium var. sinensis</name>
    <dbReference type="NCBI Taxonomy" id="2711"/>
    <lineage>
        <taxon>Eukaryota</taxon>
        <taxon>Viridiplantae</taxon>
        <taxon>Streptophyta</taxon>
        <taxon>Embryophyta</taxon>
        <taxon>Tracheophyta</taxon>
        <taxon>Spermatophyta</taxon>
        <taxon>Magnoliopsida</taxon>
        <taxon>eudicotyledons</taxon>
        <taxon>Gunneridae</taxon>
        <taxon>Pentapetalae</taxon>
        <taxon>rosids</taxon>
        <taxon>malvids</taxon>
        <taxon>Sapindales</taxon>
        <taxon>Rutaceae</taxon>
        <taxon>Aurantioideae</taxon>
        <taxon>Citrus</taxon>
    </lineage>
</organism>
<dbReference type="EMBL" id="CM039176">
    <property type="protein sequence ID" value="KAH9711296.1"/>
    <property type="molecule type" value="Genomic_DNA"/>
</dbReference>
<protein>
    <submittedName>
        <fullName evidence="1">Uncharacterized protein</fullName>
    </submittedName>
</protein>
<reference evidence="2" key="1">
    <citation type="journal article" date="2023" name="Hortic. Res.">
        <title>A chromosome-level phased genome enabling allele-level studies in sweet orange: a case study on citrus Huanglongbing tolerance.</title>
        <authorList>
            <person name="Wu B."/>
            <person name="Yu Q."/>
            <person name="Deng Z."/>
            <person name="Duan Y."/>
            <person name="Luo F."/>
            <person name="Gmitter F. Jr."/>
        </authorList>
    </citation>
    <scope>NUCLEOTIDE SEQUENCE [LARGE SCALE GENOMIC DNA]</scope>
    <source>
        <strain evidence="2">cv. Valencia</strain>
    </source>
</reference>
<proteinExistence type="predicted"/>
<name>A0ACB8J2Y1_CITSI</name>
<gene>
    <name evidence="1" type="ORF">KPL71_019706</name>
</gene>
<comment type="caution">
    <text evidence="1">The sequence shown here is derived from an EMBL/GenBank/DDBJ whole genome shotgun (WGS) entry which is preliminary data.</text>
</comment>
<keyword evidence="2" id="KW-1185">Reference proteome</keyword>
<evidence type="ECO:0000313" key="1">
    <source>
        <dbReference type="EMBL" id="KAH9711296.1"/>
    </source>
</evidence>
<sequence length="129" mass="14220">MVQRTVLKVDISCQKCKKQLLRAVSSIQGVDKIEIDAAKGTLTVTGDADAYEIIVRTRKVGKFVEVVSIGPPSAPPKQDAQTMPEGKKPEKKSEQKAQIHNPHTCPLCDRMTVVHMDQYQEPTVSCSVM</sequence>
<dbReference type="Proteomes" id="UP000829398">
    <property type="component" value="Chromosome 7"/>
</dbReference>
<evidence type="ECO:0000313" key="2">
    <source>
        <dbReference type="Proteomes" id="UP000829398"/>
    </source>
</evidence>
<accession>A0ACB8J2Y1</accession>